<evidence type="ECO:0000256" key="2">
    <source>
        <dbReference type="ARBA" id="ARBA00004609"/>
    </source>
</evidence>
<evidence type="ECO:0000256" key="3">
    <source>
        <dbReference type="ARBA" id="ARBA00022475"/>
    </source>
</evidence>
<feature type="compositionally biased region" description="Basic and acidic residues" evidence="9">
    <location>
        <begin position="430"/>
        <end position="440"/>
    </location>
</feature>
<keyword evidence="7" id="KW-0325">Glycoprotein</keyword>
<dbReference type="AlphaFoldDB" id="M4SXE3"/>
<evidence type="ECO:0000256" key="9">
    <source>
        <dbReference type="SAM" id="MobiDB-lite"/>
    </source>
</evidence>
<feature type="region of interest" description="Disordered" evidence="9">
    <location>
        <begin position="430"/>
        <end position="461"/>
    </location>
</feature>
<evidence type="ECO:0000256" key="1">
    <source>
        <dbReference type="ARBA" id="ARBA00002523"/>
    </source>
</evidence>
<accession>M4SXE3</accession>
<protein>
    <submittedName>
        <fullName evidence="13">Variant surface glycoprotein 1011</fullName>
    </submittedName>
</protein>
<name>M4SXE3_9TRYP</name>
<reference evidence="13" key="2">
    <citation type="journal article" date="2014" name="Mol. Biochem. Parasitol.">
        <title>Capturing the variant surface glycoprotein repertoire (the VSGnome) of Trypanosoma brucei Lister 427.</title>
        <authorList>
            <person name="Cross G.A."/>
            <person name="Kim H.S."/>
            <person name="Wickstead B."/>
        </authorList>
    </citation>
    <scope>NUCLEOTIDE SEQUENCE</scope>
    <source>
        <strain evidence="13">Lister 427</strain>
    </source>
</reference>
<keyword evidence="4" id="KW-0336">GPI-anchor</keyword>
<feature type="domain" description="Trypanosome variant surface glycoprotein B-type N-terminal" evidence="12">
    <location>
        <begin position="13"/>
        <end position="369"/>
    </location>
</feature>
<feature type="chain" id="PRO_5004058071" evidence="10">
    <location>
        <begin position="25"/>
        <end position="514"/>
    </location>
</feature>
<comment type="function">
    <text evidence="1">VSG forms a coat on the surface of the parasite. The trypanosome evades the immune response of the host by expressing a series of antigenically distinct VSGs from an estimated 1000 VSG genes.</text>
</comment>
<evidence type="ECO:0000256" key="4">
    <source>
        <dbReference type="ARBA" id="ARBA00022622"/>
    </source>
</evidence>
<keyword evidence="5 10" id="KW-0732">Signal</keyword>
<dbReference type="Pfam" id="PF13206">
    <property type="entry name" value="VSG_B"/>
    <property type="match status" value="1"/>
</dbReference>
<dbReference type="InterPro" id="IPR019609">
    <property type="entry name" value="Variant_surf_glycoprt_trypan_C"/>
</dbReference>
<evidence type="ECO:0000256" key="5">
    <source>
        <dbReference type="ARBA" id="ARBA00022729"/>
    </source>
</evidence>
<feature type="signal peptide" evidence="10">
    <location>
        <begin position="1"/>
        <end position="24"/>
    </location>
</feature>
<dbReference type="Pfam" id="PF10659">
    <property type="entry name" value="Trypan_glycop_C"/>
    <property type="match status" value="1"/>
</dbReference>
<keyword evidence="3" id="KW-1003">Cell membrane</keyword>
<keyword evidence="6" id="KW-0472">Membrane</keyword>
<feature type="domain" description="Trypanosome variant surface glycoprotein C-terminal" evidence="11">
    <location>
        <begin position="410"/>
        <end position="511"/>
    </location>
</feature>
<dbReference type="EMBL" id="KC612525">
    <property type="protein sequence ID" value="AGH59956.1"/>
    <property type="molecule type" value="Genomic_DNA"/>
</dbReference>
<evidence type="ECO:0000259" key="12">
    <source>
        <dbReference type="Pfam" id="PF13206"/>
    </source>
</evidence>
<dbReference type="VEuPathDB" id="TriTrypDB:Tb427_000426800"/>
<dbReference type="VEuPathDB" id="TriTrypDB:Tb1125.11.17440"/>
<feature type="region of interest" description="Disordered" evidence="9">
    <location>
        <begin position="86"/>
        <end position="105"/>
    </location>
</feature>
<dbReference type="GO" id="GO:0005886">
    <property type="term" value="C:plasma membrane"/>
    <property type="evidence" value="ECO:0007669"/>
    <property type="project" value="UniProtKB-SubCell"/>
</dbReference>
<proteinExistence type="predicted"/>
<evidence type="ECO:0000313" key="13">
    <source>
        <dbReference type="EMBL" id="AGH59956.1"/>
    </source>
</evidence>
<evidence type="ECO:0000256" key="7">
    <source>
        <dbReference type="ARBA" id="ARBA00023180"/>
    </source>
</evidence>
<dbReference type="InterPro" id="IPR025932">
    <property type="entry name" value="Trypano_VSG_B_N_dom"/>
</dbReference>
<dbReference type="VEuPathDB" id="TriTrypDB:Tb927.11.17760"/>
<sequence length="514" mass="54309">MQATMSAVATGVILAIAGVRQADAVGDGDNAATFGPLCAALQLVDGSPTYSPVLGPDLQEPTDLYRLNMSLADADWAAQFTKIKPGETTPSAAEKPTGPTAPTQADWDRWTSAALFIKDDKNAPDLKKSCDLDGTTKAQRAVLKDKIAELADAANEIYKAAKTGQQTKPLADGELTKLLTIGIYGAADTNKGEPENAKIFGPGTADYSTACDTGTPTTAKQSLAAAIWCVCGSGRGHSKKPCSKGQQTPADFSGGSNTADPSLFQHFRQICPKKENQKITAHQLAAIATQLRQQLTAVGGTDTYIGGYTTAGCDGNTNGACAKLANTVQHGTIQEGQIKWLAAISEAASKLTDRQRHIEHYAAATAAIDNLRQMQKTACTRARYNKAQEGEKASVAAPIKEGGDSKTATCYNHNDNATCLKNNCKWEGKNGKDGECKPKPGTETPAAGTGEKPKEGAAASAGCATHFSDKDKCEKIKEGKEKPFCAWKKGAEGDKDKEELTFRSTIFLVKKNWP</sequence>
<keyword evidence="8" id="KW-0449">Lipoprotein</keyword>
<comment type="subcellular location">
    <subcellularLocation>
        <location evidence="2">Cell membrane</location>
        <topology evidence="2">Lipid-anchor</topology>
        <topology evidence="2">GPI-anchor</topology>
    </subcellularLocation>
</comment>
<reference evidence="13" key="1">
    <citation type="submission" date="2013-02" db="EMBL/GenBank/DDBJ databases">
        <authorList>
            <person name="Cross G.A.M."/>
            <person name="Kim H.-S."/>
            <person name="Wickstead B."/>
        </authorList>
    </citation>
    <scope>NUCLEOTIDE SEQUENCE</scope>
    <source>
        <strain evidence="13">Lister 427</strain>
    </source>
</reference>
<dbReference type="GO" id="GO:0098552">
    <property type="term" value="C:side of membrane"/>
    <property type="evidence" value="ECO:0007669"/>
    <property type="project" value="UniProtKB-KW"/>
</dbReference>
<evidence type="ECO:0000256" key="6">
    <source>
        <dbReference type="ARBA" id="ARBA00023136"/>
    </source>
</evidence>
<evidence type="ECO:0000256" key="8">
    <source>
        <dbReference type="ARBA" id="ARBA00023288"/>
    </source>
</evidence>
<evidence type="ECO:0000256" key="10">
    <source>
        <dbReference type="SAM" id="SignalP"/>
    </source>
</evidence>
<organism evidence="13">
    <name type="scientific">Trypanosoma brucei</name>
    <dbReference type="NCBI Taxonomy" id="5691"/>
    <lineage>
        <taxon>Eukaryota</taxon>
        <taxon>Discoba</taxon>
        <taxon>Euglenozoa</taxon>
        <taxon>Kinetoplastea</taxon>
        <taxon>Metakinetoplastina</taxon>
        <taxon>Trypanosomatida</taxon>
        <taxon>Trypanosomatidae</taxon>
        <taxon>Trypanosoma</taxon>
    </lineage>
</organism>
<evidence type="ECO:0000259" key="11">
    <source>
        <dbReference type="Pfam" id="PF10659"/>
    </source>
</evidence>